<proteinExistence type="predicted"/>
<dbReference type="EMBL" id="JAPMLT010000017">
    <property type="protein sequence ID" value="MCX7572245.1"/>
    <property type="molecule type" value="Genomic_DNA"/>
</dbReference>
<name>A0ABT3X9G0_9BACL</name>
<comment type="caution">
    <text evidence="1">The sequence shown here is derived from an EMBL/GenBank/DDBJ whole genome shotgun (WGS) entry which is preliminary data.</text>
</comment>
<evidence type="ECO:0000313" key="1">
    <source>
        <dbReference type="EMBL" id="MCX7572245.1"/>
    </source>
</evidence>
<dbReference type="RefSeq" id="WP_267153495.1">
    <property type="nucleotide sequence ID" value="NZ_JAPMLT010000017.1"/>
</dbReference>
<evidence type="ECO:0000313" key="2">
    <source>
        <dbReference type="Proteomes" id="UP001208017"/>
    </source>
</evidence>
<sequence>MQEAFAEMVQNWNRMGSTHDMDEAGDAADRFERSFYAFIDEVKVWVDALEKQPKSLEEALALPEIEAFSEQLPGPLLLNFETELELIVEGLSRETDEKVE</sequence>
<reference evidence="1 2" key="1">
    <citation type="submission" date="2022-11" db="EMBL/GenBank/DDBJ databases">
        <title>Study of microbial diversity in lake waters.</title>
        <authorList>
            <person name="Zhang J."/>
        </authorList>
    </citation>
    <scope>NUCLEOTIDE SEQUENCE [LARGE SCALE GENOMIC DNA]</scope>
    <source>
        <strain evidence="1 2">DT12</strain>
    </source>
</reference>
<accession>A0ABT3X9G0</accession>
<protein>
    <submittedName>
        <fullName evidence="1">Uncharacterized protein</fullName>
    </submittedName>
</protein>
<gene>
    <name evidence="1" type="ORF">OS242_20255</name>
</gene>
<dbReference type="Proteomes" id="UP001208017">
    <property type="component" value="Unassembled WGS sequence"/>
</dbReference>
<keyword evidence="2" id="KW-1185">Reference proteome</keyword>
<organism evidence="1 2">
    <name type="scientific">Tumebacillus lacus</name>
    <dbReference type="NCBI Taxonomy" id="2995335"/>
    <lineage>
        <taxon>Bacteria</taxon>
        <taxon>Bacillati</taxon>
        <taxon>Bacillota</taxon>
        <taxon>Bacilli</taxon>
        <taxon>Bacillales</taxon>
        <taxon>Alicyclobacillaceae</taxon>
        <taxon>Tumebacillus</taxon>
    </lineage>
</organism>